<protein>
    <submittedName>
        <fullName evidence="4">Uncharacterized protein</fullName>
    </submittedName>
</protein>
<dbReference type="PRINTS" id="PR00081">
    <property type="entry name" value="GDHRDH"/>
</dbReference>
<dbReference type="Proteomes" id="UP001600888">
    <property type="component" value="Unassembled WGS sequence"/>
</dbReference>
<dbReference type="InterPro" id="IPR036291">
    <property type="entry name" value="NAD(P)-bd_dom_sf"/>
</dbReference>
<gene>
    <name evidence="4" type="ORF">FJTKL_06881</name>
</gene>
<reference evidence="4 5" key="1">
    <citation type="submission" date="2024-03" db="EMBL/GenBank/DDBJ databases">
        <title>A high-quality draft genome sequence of Diaporthe vaccinii, a causative agent of upright dieback and viscid rot disease in cranberry plants.</title>
        <authorList>
            <person name="Sarrasin M."/>
            <person name="Lang B.F."/>
            <person name="Burger G."/>
        </authorList>
    </citation>
    <scope>NUCLEOTIDE SEQUENCE [LARGE SCALE GENOMIC DNA]</scope>
    <source>
        <strain evidence="4 5">IS7</strain>
    </source>
</reference>
<dbReference type="PANTHER" id="PTHR24321">
    <property type="entry name" value="DEHYDROGENASES, SHORT CHAIN"/>
    <property type="match status" value="1"/>
</dbReference>
<accession>A0ABR4EVN9</accession>
<evidence type="ECO:0000256" key="3">
    <source>
        <dbReference type="ARBA" id="ARBA00023002"/>
    </source>
</evidence>
<dbReference type="InterPro" id="IPR020904">
    <property type="entry name" value="Sc_DH/Rdtase_CS"/>
</dbReference>
<dbReference type="Gene3D" id="3.40.50.720">
    <property type="entry name" value="NAD(P)-binding Rossmann-like Domain"/>
    <property type="match status" value="1"/>
</dbReference>
<keyword evidence="5" id="KW-1185">Reference proteome</keyword>
<keyword evidence="3" id="KW-0560">Oxidoreductase</keyword>
<sequence>MASIDFHSCKGLVFAITGGGGGIGGATAVRLAQLGAAAVAIADVDEGKMEAVKKEILAANPDCKVMTTKVDVIDGKQVDNWIASIMAEFGRLDGAANIAGGERKGNRKADDRITEIADDDWEHAIDLNLRGTMNCMRAQLKVISRPGGSILNCSSGAGLSGLPHHGAYGAAKWGIRGFTKTAAVEYGPEGIRVNCLVPGPIDSSPMLHELAAKGLLDLQWMADHSSMRRLGKPEEVAKMAAFLLSPDASFVSGIDAPVDGGGCAMVGYGDWGYKNAAKSK</sequence>
<dbReference type="PROSITE" id="PS00061">
    <property type="entry name" value="ADH_SHORT"/>
    <property type="match status" value="1"/>
</dbReference>
<name>A0ABR4EVN9_9PEZI</name>
<dbReference type="CDD" id="cd05233">
    <property type="entry name" value="SDR_c"/>
    <property type="match status" value="1"/>
</dbReference>
<proteinExistence type="inferred from homology"/>
<comment type="caution">
    <text evidence="4">The sequence shown here is derived from an EMBL/GenBank/DDBJ whole genome shotgun (WGS) entry which is preliminary data.</text>
</comment>
<dbReference type="PRINTS" id="PR00080">
    <property type="entry name" value="SDRFAMILY"/>
</dbReference>
<evidence type="ECO:0000256" key="2">
    <source>
        <dbReference type="ARBA" id="ARBA00022857"/>
    </source>
</evidence>
<dbReference type="Pfam" id="PF13561">
    <property type="entry name" value="adh_short_C2"/>
    <property type="match status" value="1"/>
</dbReference>
<evidence type="ECO:0000313" key="5">
    <source>
        <dbReference type="Proteomes" id="UP001600888"/>
    </source>
</evidence>
<dbReference type="PANTHER" id="PTHR24321:SF8">
    <property type="entry name" value="ESTRADIOL 17-BETA-DEHYDROGENASE 8-RELATED"/>
    <property type="match status" value="1"/>
</dbReference>
<dbReference type="EMBL" id="JBAWTH010000024">
    <property type="protein sequence ID" value="KAL2286521.1"/>
    <property type="molecule type" value="Genomic_DNA"/>
</dbReference>
<comment type="similarity">
    <text evidence="1">Belongs to the short-chain dehydrogenases/reductases (SDR) family.</text>
</comment>
<keyword evidence="2" id="KW-0521">NADP</keyword>
<dbReference type="InterPro" id="IPR002347">
    <property type="entry name" value="SDR_fam"/>
</dbReference>
<dbReference type="SUPFAM" id="SSF51735">
    <property type="entry name" value="NAD(P)-binding Rossmann-fold domains"/>
    <property type="match status" value="1"/>
</dbReference>
<evidence type="ECO:0000256" key="1">
    <source>
        <dbReference type="ARBA" id="ARBA00006484"/>
    </source>
</evidence>
<evidence type="ECO:0000313" key="4">
    <source>
        <dbReference type="EMBL" id="KAL2286521.1"/>
    </source>
</evidence>
<organism evidence="4 5">
    <name type="scientific">Diaporthe vaccinii</name>
    <dbReference type="NCBI Taxonomy" id="105482"/>
    <lineage>
        <taxon>Eukaryota</taxon>
        <taxon>Fungi</taxon>
        <taxon>Dikarya</taxon>
        <taxon>Ascomycota</taxon>
        <taxon>Pezizomycotina</taxon>
        <taxon>Sordariomycetes</taxon>
        <taxon>Sordariomycetidae</taxon>
        <taxon>Diaporthales</taxon>
        <taxon>Diaporthaceae</taxon>
        <taxon>Diaporthe</taxon>
        <taxon>Diaporthe eres species complex</taxon>
    </lineage>
</organism>